<dbReference type="EMBL" id="JACHHE010000010">
    <property type="protein sequence ID" value="MBB5181581.1"/>
    <property type="molecule type" value="Genomic_DNA"/>
</dbReference>
<comment type="caution">
    <text evidence="1">The sequence shown here is derived from an EMBL/GenBank/DDBJ whole genome shotgun (WGS) entry which is preliminary data.</text>
</comment>
<gene>
    <name evidence="1" type="ORF">HNQ44_003046</name>
</gene>
<keyword evidence="2" id="KW-1185">Reference proteome</keyword>
<dbReference type="AlphaFoldDB" id="A0A7W8CTY6"/>
<dbReference type="RefSeq" id="WP_135504852.1">
    <property type="nucleotide sequence ID" value="NZ_JACHHE010000010.1"/>
</dbReference>
<organism evidence="1 2">
    <name type="scientific">Planococcus koreensis</name>
    <dbReference type="NCBI Taxonomy" id="112331"/>
    <lineage>
        <taxon>Bacteria</taxon>
        <taxon>Bacillati</taxon>
        <taxon>Bacillota</taxon>
        <taxon>Bacilli</taxon>
        <taxon>Bacillales</taxon>
        <taxon>Caryophanaceae</taxon>
        <taxon>Planococcus</taxon>
    </lineage>
</organism>
<accession>A0A7W8CTY6</accession>
<evidence type="ECO:0008006" key="3">
    <source>
        <dbReference type="Google" id="ProtNLM"/>
    </source>
</evidence>
<sequence>MKKTSVIILILLLSGCREQGENTETAEQTTHEVNGTITEIIQDKILLELSQELQENEKEILVVVNDETSILNLQETKLNRDSLRPQDEVRVTLRDSCADTIPRTCYAKEIFLDKEN</sequence>
<dbReference type="OrthoDB" id="2428007at2"/>
<evidence type="ECO:0000313" key="1">
    <source>
        <dbReference type="EMBL" id="MBB5181581.1"/>
    </source>
</evidence>
<reference evidence="1 2" key="1">
    <citation type="submission" date="2020-08" db="EMBL/GenBank/DDBJ databases">
        <title>Genomic Encyclopedia of Type Strains, Phase IV (KMG-IV): sequencing the most valuable type-strain genomes for metagenomic binning, comparative biology and taxonomic classification.</title>
        <authorList>
            <person name="Goeker M."/>
        </authorList>
    </citation>
    <scope>NUCLEOTIDE SEQUENCE [LARGE SCALE GENOMIC DNA]</scope>
    <source>
        <strain evidence="1 2">DSM 15895</strain>
    </source>
</reference>
<dbReference type="PROSITE" id="PS51257">
    <property type="entry name" value="PROKAR_LIPOPROTEIN"/>
    <property type="match status" value="1"/>
</dbReference>
<evidence type="ECO:0000313" key="2">
    <source>
        <dbReference type="Proteomes" id="UP000525923"/>
    </source>
</evidence>
<name>A0A7W8CTY6_9BACL</name>
<dbReference type="Proteomes" id="UP000525923">
    <property type="component" value="Unassembled WGS sequence"/>
</dbReference>
<proteinExistence type="predicted"/>
<protein>
    <recommendedName>
        <fullName evidence="3">DUF3221 domain-containing protein</fullName>
    </recommendedName>
</protein>